<evidence type="ECO:0000256" key="11">
    <source>
        <dbReference type="ARBA" id="ARBA00048628"/>
    </source>
</evidence>
<protein>
    <recommendedName>
        <fullName evidence="12">Methylenetetrahydrofolate reductase</fullName>
        <ecNumber evidence="12">1.5.1.54</ecNumber>
    </recommendedName>
</protein>
<keyword evidence="9" id="KW-0486">Methionine biosynthesis</keyword>
<keyword evidence="7 12" id="KW-0560">Oxidoreductase</keyword>
<dbReference type="Pfam" id="PF02219">
    <property type="entry name" value="MTHFR"/>
    <property type="match status" value="1"/>
</dbReference>
<accession>A0ABY7TVB6</accession>
<dbReference type="PANTHER" id="PTHR45754">
    <property type="entry name" value="METHYLENETETRAHYDROFOLATE REDUCTASE"/>
    <property type="match status" value="1"/>
</dbReference>
<dbReference type="CDD" id="cd00537">
    <property type="entry name" value="MTHFR"/>
    <property type="match status" value="1"/>
</dbReference>
<comment type="catalytic activity">
    <reaction evidence="11">
        <text>(6S)-5-methyl-5,6,7,8-tetrahydrofolate + NAD(+) = (6R)-5,10-methylene-5,6,7,8-tetrahydrofolate + NADH + H(+)</text>
        <dbReference type="Rhea" id="RHEA:19821"/>
        <dbReference type="ChEBI" id="CHEBI:15378"/>
        <dbReference type="ChEBI" id="CHEBI:15636"/>
        <dbReference type="ChEBI" id="CHEBI:18608"/>
        <dbReference type="ChEBI" id="CHEBI:57540"/>
        <dbReference type="ChEBI" id="CHEBI:57945"/>
        <dbReference type="EC" id="1.5.1.54"/>
    </reaction>
    <physiologicalReaction direction="right-to-left" evidence="11">
        <dbReference type="Rhea" id="RHEA:19823"/>
    </physiologicalReaction>
</comment>
<keyword evidence="5 12" id="KW-0285">Flavoprotein</keyword>
<dbReference type="Proteomes" id="UP001218231">
    <property type="component" value="Chromosome"/>
</dbReference>
<dbReference type="EC" id="1.5.1.54" evidence="12"/>
<sequence>MNASYEALNEARKALDAPLFAGLPGDILVSFEFFPPKSDAMMAQLWEVVETLAPLDPAFVSVTYGAGGTTRDRTHGTVARIISEARLPAAAHLTCVDASKAEVNAVAEAYWEAGVRHIVALRGDMGQPGAPFVPHPEGYQNAADLVAGLKRVAPFEISVAAYPEKHPDSADVDADIDNLKRKLDAGATRAISQFFFEPETFFRYRDRLAAAGIDAPVLPGILPVSNFAQTRKFAAACGAAIPAWMEGLFDGLDTHPPARALVAATIAAEFCRKLYAGGVRDFHFYTLNRAELSYAICHLLGVRPNPARIVAQEKAA</sequence>
<organism evidence="13 14">
    <name type="scientific">Novosphingobium humi</name>
    <dbReference type="NCBI Taxonomy" id="2282397"/>
    <lineage>
        <taxon>Bacteria</taxon>
        <taxon>Pseudomonadati</taxon>
        <taxon>Pseudomonadota</taxon>
        <taxon>Alphaproteobacteria</taxon>
        <taxon>Sphingomonadales</taxon>
        <taxon>Sphingomonadaceae</taxon>
        <taxon>Novosphingobium</taxon>
    </lineage>
</organism>
<dbReference type="RefSeq" id="WP_273617585.1">
    <property type="nucleotide sequence ID" value="NZ_CP117417.1"/>
</dbReference>
<dbReference type="GO" id="GO:0004489">
    <property type="term" value="F:methylenetetrahydrofolate reductase [NAD(P)H] activity"/>
    <property type="evidence" value="ECO:0007669"/>
    <property type="project" value="UniProtKB-EC"/>
</dbReference>
<comment type="pathway">
    <text evidence="10">Amino-acid biosynthesis; L-methionine biosynthesis via de novo pathway.</text>
</comment>
<comment type="similarity">
    <text evidence="3 12">Belongs to the methylenetetrahydrofolate reductase family.</text>
</comment>
<dbReference type="SUPFAM" id="SSF51730">
    <property type="entry name" value="FAD-linked oxidoreductase"/>
    <property type="match status" value="1"/>
</dbReference>
<reference evidence="13 14" key="1">
    <citation type="submission" date="2023-02" db="EMBL/GenBank/DDBJ databases">
        <title>Genome sequence of Novosphingobium humi KACC 19094.</title>
        <authorList>
            <person name="Kim S."/>
            <person name="Heo J."/>
            <person name="Kwon S.-W."/>
        </authorList>
    </citation>
    <scope>NUCLEOTIDE SEQUENCE [LARGE SCALE GENOMIC DNA]</scope>
    <source>
        <strain evidence="13 14">KACC 19094</strain>
    </source>
</reference>
<proteinExistence type="inferred from homology"/>
<evidence type="ECO:0000256" key="12">
    <source>
        <dbReference type="RuleBase" id="RU003862"/>
    </source>
</evidence>
<gene>
    <name evidence="13" type="primary">metF</name>
    <name evidence="13" type="ORF">PQ457_14990</name>
</gene>
<evidence type="ECO:0000256" key="3">
    <source>
        <dbReference type="ARBA" id="ARBA00006743"/>
    </source>
</evidence>
<evidence type="ECO:0000256" key="9">
    <source>
        <dbReference type="ARBA" id="ARBA00023167"/>
    </source>
</evidence>
<evidence type="ECO:0000256" key="10">
    <source>
        <dbReference type="ARBA" id="ARBA00034478"/>
    </source>
</evidence>
<dbReference type="EMBL" id="CP117417">
    <property type="protein sequence ID" value="WCT77203.1"/>
    <property type="molecule type" value="Genomic_DNA"/>
</dbReference>
<evidence type="ECO:0000256" key="8">
    <source>
        <dbReference type="ARBA" id="ARBA00023027"/>
    </source>
</evidence>
<dbReference type="Gene3D" id="3.20.20.220">
    <property type="match status" value="1"/>
</dbReference>
<dbReference type="PANTHER" id="PTHR45754:SF3">
    <property type="entry name" value="METHYLENETETRAHYDROFOLATE REDUCTASE (NADPH)"/>
    <property type="match status" value="1"/>
</dbReference>
<evidence type="ECO:0000256" key="1">
    <source>
        <dbReference type="ARBA" id="ARBA00001974"/>
    </source>
</evidence>
<evidence type="ECO:0000256" key="4">
    <source>
        <dbReference type="ARBA" id="ARBA00022605"/>
    </source>
</evidence>
<keyword evidence="8" id="KW-0520">NAD</keyword>
<dbReference type="InterPro" id="IPR003171">
    <property type="entry name" value="Mehydrof_redctse-like"/>
</dbReference>
<dbReference type="InterPro" id="IPR004620">
    <property type="entry name" value="MTHF_reductase_bac"/>
</dbReference>
<comment type="pathway">
    <text evidence="2 12">One-carbon metabolism; tetrahydrofolate interconversion.</text>
</comment>
<dbReference type="InterPro" id="IPR029041">
    <property type="entry name" value="FAD-linked_oxidoreductase-like"/>
</dbReference>
<keyword evidence="4" id="KW-0028">Amino-acid biosynthesis</keyword>
<keyword evidence="6 12" id="KW-0274">FAD</keyword>
<comment type="cofactor">
    <cofactor evidence="1 12">
        <name>FAD</name>
        <dbReference type="ChEBI" id="CHEBI:57692"/>
    </cofactor>
</comment>
<evidence type="ECO:0000256" key="6">
    <source>
        <dbReference type="ARBA" id="ARBA00022827"/>
    </source>
</evidence>
<evidence type="ECO:0000256" key="5">
    <source>
        <dbReference type="ARBA" id="ARBA00022630"/>
    </source>
</evidence>
<keyword evidence="14" id="KW-1185">Reference proteome</keyword>
<dbReference type="NCBIfam" id="TIGR00676">
    <property type="entry name" value="fadh2"/>
    <property type="match status" value="1"/>
</dbReference>
<evidence type="ECO:0000256" key="2">
    <source>
        <dbReference type="ARBA" id="ARBA00004777"/>
    </source>
</evidence>
<evidence type="ECO:0000313" key="14">
    <source>
        <dbReference type="Proteomes" id="UP001218231"/>
    </source>
</evidence>
<evidence type="ECO:0000256" key="7">
    <source>
        <dbReference type="ARBA" id="ARBA00023002"/>
    </source>
</evidence>
<evidence type="ECO:0000313" key="13">
    <source>
        <dbReference type="EMBL" id="WCT77203.1"/>
    </source>
</evidence>
<name>A0ABY7TVB6_9SPHN</name>